<evidence type="ECO:0000313" key="2">
    <source>
        <dbReference type="EMBL" id="GAA3967901.1"/>
    </source>
</evidence>
<evidence type="ECO:0000259" key="1">
    <source>
        <dbReference type="PROSITE" id="PS50102"/>
    </source>
</evidence>
<dbReference type="InterPro" id="IPR000504">
    <property type="entry name" value="RRM_dom"/>
</dbReference>
<dbReference type="Pfam" id="PF00076">
    <property type="entry name" value="RRM_1"/>
    <property type="match status" value="1"/>
</dbReference>
<protein>
    <recommendedName>
        <fullName evidence="1">RRM domain-containing protein</fullName>
    </recommendedName>
</protein>
<dbReference type="Gene3D" id="3.30.70.330">
    <property type="match status" value="1"/>
</dbReference>
<dbReference type="InterPro" id="IPR050441">
    <property type="entry name" value="RBM"/>
</dbReference>
<dbReference type="SUPFAM" id="SSF54928">
    <property type="entry name" value="RNA-binding domain, RBD"/>
    <property type="match status" value="1"/>
</dbReference>
<feature type="domain" description="RRM" evidence="1">
    <location>
        <begin position="43"/>
        <end position="121"/>
    </location>
</feature>
<dbReference type="SMART" id="SM00360">
    <property type="entry name" value="RRM"/>
    <property type="match status" value="1"/>
</dbReference>
<dbReference type="PANTHER" id="PTHR48034">
    <property type="entry name" value="TRANSFORMER-2 SEX-DETERMINING PROTEIN-RELATED"/>
    <property type="match status" value="1"/>
</dbReference>
<accession>A0ABP7PM94</accession>
<name>A0ABP7PM94_9GAMM</name>
<organism evidence="2 3">
    <name type="scientific">Allohahella marinimesophila</name>
    <dbReference type="NCBI Taxonomy" id="1054972"/>
    <lineage>
        <taxon>Bacteria</taxon>
        <taxon>Pseudomonadati</taxon>
        <taxon>Pseudomonadota</taxon>
        <taxon>Gammaproteobacteria</taxon>
        <taxon>Oceanospirillales</taxon>
        <taxon>Hahellaceae</taxon>
        <taxon>Allohahella</taxon>
    </lineage>
</organism>
<keyword evidence="3" id="KW-1185">Reference proteome</keyword>
<dbReference type="EMBL" id="BAABBO010000011">
    <property type="protein sequence ID" value="GAA3967901.1"/>
    <property type="molecule type" value="Genomic_DNA"/>
</dbReference>
<evidence type="ECO:0000313" key="3">
    <source>
        <dbReference type="Proteomes" id="UP001501337"/>
    </source>
</evidence>
<gene>
    <name evidence="2" type="ORF">GCM10022278_27050</name>
</gene>
<dbReference type="InterPro" id="IPR035979">
    <property type="entry name" value="RBD_domain_sf"/>
</dbReference>
<dbReference type="PROSITE" id="PS50102">
    <property type="entry name" value="RRM"/>
    <property type="match status" value="1"/>
</dbReference>
<comment type="caution">
    <text evidence="2">The sequence shown here is derived from an EMBL/GenBank/DDBJ whole genome shotgun (WGS) entry which is preliminary data.</text>
</comment>
<sequence>MLQVADTDSPSTSYLLRGDSQLPCWKRYNPARPHCHYLDTLIMKLLVRNLDRATTEAALRELFEPFGAIQSCRLVLDADTGLSKGFGFVEMPKVGDAKAAIQRLNGFTVDGRAIRVKKAEAPTAEPDVKDV</sequence>
<proteinExistence type="predicted"/>
<dbReference type="InterPro" id="IPR012677">
    <property type="entry name" value="Nucleotide-bd_a/b_plait_sf"/>
</dbReference>
<reference evidence="3" key="1">
    <citation type="journal article" date="2019" name="Int. J. Syst. Evol. Microbiol.">
        <title>The Global Catalogue of Microorganisms (GCM) 10K type strain sequencing project: providing services to taxonomists for standard genome sequencing and annotation.</title>
        <authorList>
            <consortium name="The Broad Institute Genomics Platform"/>
            <consortium name="The Broad Institute Genome Sequencing Center for Infectious Disease"/>
            <person name="Wu L."/>
            <person name="Ma J."/>
        </authorList>
    </citation>
    <scope>NUCLEOTIDE SEQUENCE [LARGE SCALE GENOMIC DNA]</scope>
    <source>
        <strain evidence="3">JCM 17555</strain>
    </source>
</reference>
<dbReference type="Proteomes" id="UP001501337">
    <property type="component" value="Unassembled WGS sequence"/>
</dbReference>